<reference evidence="2 3" key="1">
    <citation type="journal article" date="2013" name="Int. J. Syst. Evol. Microbiol.">
        <title>Tumebacillus flagellatus sp. nov., an alpha-amylase/pullulanase-producing bacterium isolated from cassava wastewater.</title>
        <authorList>
            <person name="Wang Q."/>
            <person name="Xie N."/>
            <person name="Qin Y."/>
            <person name="Shen N."/>
            <person name="Zhu J."/>
            <person name="Mi H."/>
            <person name="Huang R."/>
        </authorList>
    </citation>
    <scope>NUCLEOTIDE SEQUENCE [LARGE SCALE GENOMIC DNA]</scope>
    <source>
        <strain evidence="2 3">GST4</strain>
    </source>
</reference>
<comment type="caution">
    <text evidence="2">The sequence shown here is derived from an EMBL/GenBank/DDBJ whole genome shotgun (WGS) entry which is preliminary data.</text>
</comment>
<gene>
    <name evidence="2" type="ORF">EL26_12460</name>
</gene>
<dbReference type="RefSeq" id="WP_052036290.1">
    <property type="nucleotide sequence ID" value="NZ_JMIR01000016.1"/>
</dbReference>
<sequence length="324" mass="34294">MRKWFNSKTAAFVIFSLFAFLFAPWFANASFAASAPPSTLSHYVTYTDTNTFYNMGCSLGTKDKNAGLTYDNIVVLDFGQPLVSGGVQGMSTFGNGFISMAGVTSAVENYAKGFYTCTGSNPSTVRIVAGTSNYGSYVTSAHGAALAVAVNNANSWLSSQGYSNWISAAGGCDMETSWNSASTTKAWANGYNGSHQYGLYNYGDAGGCPKSQGGTCNNGWTQGDVYYVTWGVPAGFALPEIYNTTGTNATQWQQISLWGYLNDSQGKITFSGAMTQYNACAGTCSGTDNTPSAGWTQLYNAVNSDSRTASSVRWSTDISWGTGA</sequence>
<proteinExistence type="predicted"/>
<keyword evidence="1" id="KW-0732">Signal</keyword>
<dbReference type="STRING" id="1157490.EL26_12460"/>
<dbReference type="EMBL" id="JMIR01000016">
    <property type="protein sequence ID" value="KEO82903.1"/>
    <property type="molecule type" value="Genomic_DNA"/>
</dbReference>
<feature type="signal peptide" evidence="1">
    <location>
        <begin position="1"/>
        <end position="29"/>
    </location>
</feature>
<accession>A0A074LSV1</accession>
<feature type="chain" id="PRO_5039360906" evidence="1">
    <location>
        <begin position="30"/>
        <end position="324"/>
    </location>
</feature>
<name>A0A074LSV1_9BACL</name>
<protein>
    <submittedName>
        <fullName evidence="2">Uncharacterized protein</fullName>
    </submittedName>
</protein>
<organism evidence="2 3">
    <name type="scientific">Tumebacillus flagellatus</name>
    <dbReference type="NCBI Taxonomy" id="1157490"/>
    <lineage>
        <taxon>Bacteria</taxon>
        <taxon>Bacillati</taxon>
        <taxon>Bacillota</taxon>
        <taxon>Bacilli</taxon>
        <taxon>Bacillales</taxon>
        <taxon>Alicyclobacillaceae</taxon>
        <taxon>Tumebacillus</taxon>
    </lineage>
</organism>
<dbReference type="eggNOG" id="ENOG5032R2G">
    <property type="taxonomic scope" value="Bacteria"/>
</dbReference>
<evidence type="ECO:0000313" key="3">
    <source>
        <dbReference type="Proteomes" id="UP000027931"/>
    </source>
</evidence>
<dbReference type="OrthoDB" id="2957541at2"/>
<keyword evidence="3" id="KW-1185">Reference proteome</keyword>
<dbReference type="AlphaFoldDB" id="A0A074LSV1"/>
<evidence type="ECO:0000313" key="2">
    <source>
        <dbReference type="EMBL" id="KEO82903.1"/>
    </source>
</evidence>
<dbReference type="Proteomes" id="UP000027931">
    <property type="component" value="Unassembled WGS sequence"/>
</dbReference>
<evidence type="ECO:0000256" key="1">
    <source>
        <dbReference type="SAM" id="SignalP"/>
    </source>
</evidence>